<dbReference type="SUPFAM" id="SSF74653">
    <property type="entry name" value="TolA/TonB C-terminal domain"/>
    <property type="match status" value="1"/>
</dbReference>
<name>A0A059FR69_9PROT</name>
<dbReference type="InterPro" id="IPR006260">
    <property type="entry name" value="TonB/TolA_C"/>
</dbReference>
<keyword evidence="7" id="KW-1185">Reference proteome</keyword>
<comment type="subcellular location">
    <subcellularLocation>
        <location evidence="1">Membrane</location>
        <topology evidence="1">Single-pass membrane protein</topology>
    </subcellularLocation>
</comment>
<evidence type="ECO:0000313" key="7">
    <source>
        <dbReference type="Proteomes" id="UP000025061"/>
    </source>
</evidence>
<dbReference type="PATRIC" id="fig|1280951.3.peg.2172"/>
<dbReference type="OrthoDB" id="9792439at2"/>
<dbReference type="AlphaFoldDB" id="A0A059FR69"/>
<protein>
    <submittedName>
        <fullName evidence="6">TonB family protein</fullName>
    </submittedName>
</protein>
<dbReference type="NCBIfam" id="TIGR01352">
    <property type="entry name" value="tonB_Cterm"/>
    <property type="match status" value="1"/>
</dbReference>
<keyword evidence="2" id="KW-0812">Transmembrane</keyword>
<comment type="caution">
    <text evidence="6">The sequence shown here is derived from an EMBL/GenBank/DDBJ whole genome shotgun (WGS) entry which is preliminary data.</text>
</comment>
<evidence type="ECO:0000256" key="1">
    <source>
        <dbReference type="ARBA" id="ARBA00004167"/>
    </source>
</evidence>
<dbReference type="EMBL" id="ARYI01000008">
    <property type="protein sequence ID" value="KCZ93159.1"/>
    <property type="molecule type" value="Genomic_DNA"/>
</dbReference>
<reference evidence="6 7" key="1">
    <citation type="submission" date="2013-04" db="EMBL/GenBank/DDBJ databases">
        <title>Hyphomonas hirschiana VP5 Genome Sequencing.</title>
        <authorList>
            <person name="Lai Q."/>
            <person name="Shao Z."/>
        </authorList>
    </citation>
    <scope>NUCLEOTIDE SEQUENCE [LARGE SCALE GENOMIC DNA]</scope>
    <source>
        <strain evidence="6 7">VP5</strain>
    </source>
</reference>
<dbReference type="Gene3D" id="3.30.1150.10">
    <property type="match status" value="1"/>
</dbReference>
<sequence length="442" mass="48748">MGVHTLDVFSILLGDALMSVKKLLAISLLATSFALPGFSEEQICDQPTLTTREYYALLNAASLDEKDFQDRLSFSLQVLEDGGSECALRQLALIDQAISLFALERFSEMVDLLGPIFEGDLIKRPEMKSALKYLAEAGAVSGYWSGKADEVESALQGHINVLLSPAPQDAHWIAEFLSVTKGYKLEAVSMASLILDEHLRRASQAERNNSRPSSSDPQSKRRLNAALMSLYNAGEADRFIDYVSRINSADGITNLDLLALSAVPQTSDPASALQKLQVKIDYVKLRDENGYVSPEFGAALAGASVLGYRAAGRIEDSERELRSAKMRFGAEFDPEKALSTELVWMSRPGMSPRITAFEEATLLDPIAPNWPWEVNDRAEASCVAQFNIDEQGKPIRIKVECSDERFEKSATNAIKRARFAPLMIDGKPKVRYGVVQPLDYKL</sequence>
<feature type="domain" description="TonB C-terminal" evidence="5">
    <location>
        <begin position="377"/>
        <end position="442"/>
    </location>
</feature>
<evidence type="ECO:0000313" key="6">
    <source>
        <dbReference type="EMBL" id="KCZ93159.1"/>
    </source>
</evidence>
<proteinExistence type="predicted"/>
<dbReference type="InterPro" id="IPR037682">
    <property type="entry name" value="TonB_C"/>
</dbReference>
<evidence type="ECO:0000256" key="2">
    <source>
        <dbReference type="ARBA" id="ARBA00022692"/>
    </source>
</evidence>
<organism evidence="6 7">
    <name type="scientific">Hyphomonas hirschiana VP5</name>
    <dbReference type="NCBI Taxonomy" id="1280951"/>
    <lineage>
        <taxon>Bacteria</taxon>
        <taxon>Pseudomonadati</taxon>
        <taxon>Pseudomonadota</taxon>
        <taxon>Alphaproteobacteria</taxon>
        <taxon>Hyphomonadales</taxon>
        <taxon>Hyphomonadaceae</taxon>
        <taxon>Hyphomonas</taxon>
    </lineage>
</organism>
<evidence type="ECO:0000256" key="3">
    <source>
        <dbReference type="ARBA" id="ARBA00022989"/>
    </source>
</evidence>
<evidence type="ECO:0000256" key="4">
    <source>
        <dbReference type="ARBA" id="ARBA00023136"/>
    </source>
</evidence>
<accession>A0A059FR69</accession>
<dbReference type="GO" id="GO:0016020">
    <property type="term" value="C:membrane"/>
    <property type="evidence" value="ECO:0007669"/>
    <property type="project" value="UniProtKB-SubCell"/>
</dbReference>
<dbReference type="Pfam" id="PF03544">
    <property type="entry name" value="TonB_C"/>
    <property type="match status" value="1"/>
</dbReference>
<dbReference type="GO" id="GO:0055085">
    <property type="term" value="P:transmembrane transport"/>
    <property type="evidence" value="ECO:0007669"/>
    <property type="project" value="InterPro"/>
</dbReference>
<keyword evidence="4" id="KW-0472">Membrane</keyword>
<dbReference type="Proteomes" id="UP000025061">
    <property type="component" value="Unassembled WGS sequence"/>
</dbReference>
<keyword evidence="3" id="KW-1133">Transmembrane helix</keyword>
<gene>
    <name evidence="6" type="ORF">HHI_10759</name>
</gene>
<evidence type="ECO:0000259" key="5">
    <source>
        <dbReference type="Pfam" id="PF03544"/>
    </source>
</evidence>